<proteinExistence type="predicted"/>
<feature type="compositionally biased region" description="Basic and acidic residues" evidence="3">
    <location>
        <begin position="110"/>
        <end position="119"/>
    </location>
</feature>
<dbReference type="GeneID" id="28992421"/>
<gene>
    <name evidence="5" type="ORF">PHYBLDRAFT_145692</name>
</gene>
<keyword evidence="2" id="KW-0677">Repeat</keyword>
<dbReference type="STRING" id="763407.A0A162U460"/>
<dbReference type="CDD" id="cd18186">
    <property type="entry name" value="BTB_POZ_ZBTB_KLHL-like"/>
    <property type="match status" value="1"/>
</dbReference>
<dbReference type="PANTHER" id="PTHR24412">
    <property type="entry name" value="KELCH PROTEIN"/>
    <property type="match status" value="1"/>
</dbReference>
<dbReference type="RefSeq" id="XP_018291332.1">
    <property type="nucleotide sequence ID" value="XM_018431515.1"/>
</dbReference>
<evidence type="ECO:0000259" key="4">
    <source>
        <dbReference type="PROSITE" id="PS50097"/>
    </source>
</evidence>
<dbReference type="PANTHER" id="PTHR24412:SF489">
    <property type="entry name" value="RING FINGER DOMAIN AND KELCH REPEAT-CONTAINING PROTEIN DDB_G0271372"/>
    <property type="match status" value="1"/>
</dbReference>
<reference evidence="6" key="1">
    <citation type="submission" date="2015-06" db="EMBL/GenBank/DDBJ databases">
        <title>Expansion of signal transduction pathways in fungi by whole-genome duplication.</title>
        <authorList>
            <consortium name="DOE Joint Genome Institute"/>
            <person name="Corrochano L.M."/>
            <person name="Kuo A."/>
            <person name="Marcet-Houben M."/>
            <person name="Polaino S."/>
            <person name="Salamov A."/>
            <person name="Villalobos J.M."/>
            <person name="Alvarez M.I."/>
            <person name="Avalos J."/>
            <person name="Benito E.P."/>
            <person name="Benoit I."/>
            <person name="Burger G."/>
            <person name="Camino L.P."/>
            <person name="Canovas D."/>
            <person name="Cerda-Olmedo E."/>
            <person name="Cheng J.-F."/>
            <person name="Dominguez A."/>
            <person name="Elias M."/>
            <person name="Eslava A.P."/>
            <person name="Glaser F."/>
            <person name="Grimwood J."/>
            <person name="Gutierrez G."/>
            <person name="Heitman J."/>
            <person name="Henrissat B."/>
            <person name="Iturriaga E.A."/>
            <person name="Lang B.F."/>
            <person name="Lavin J.L."/>
            <person name="Lee S."/>
            <person name="Li W."/>
            <person name="Lindquist E."/>
            <person name="Lopez-Garcia S."/>
            <person name="Luque E.M."/>
            <person name="Marcos A.T."/>
            <person name="Martin J."/>
            <person name="McCluskey K."/>
            <person name="Medina H.R."/>
            <person name="Miralles-Duran A."/>
            <person name="Miyazaki A."/>
            <person name="Munoz-Torres E."/>
            <person name="Oguiza J.A."/>
            <person name="Ohm R."/>
            <person name="Olmedo M."/>
            <person name="Orejas M."/>
            <person name="Ortiz-Castellanos L."/>
            <person name="Pisabarro A.G."/>
            <person name="Rodriguez-Romero J."/>
            <person name="Ruiz-Herrera J."/>
            <person name="Ruiz-Vazquez R."/>
            <person name="Sanz C."/>
            <person name="Schackwitz W."/>
            <person name="Schmutz J."/>
            <person name="Shahriari M."/>
            <person name="Shelest E."/>
            <person name="Silva-Franco F."/>
            <person name="Soanes D."/>
            <person name="Syed K."/>
            <person name="Tagua V.G."/>
            <person name="Talbot N.J."/>
            <person name="Thon M."/>
            <person name="De vries R.P."/>
            <person name="Wiebenga A."/>
            <person name="Yadav J.S."/>
            <person name="Braun E.L."/>
            <person name="Baker S."/>
            <person name="Garre V."/>
            <person name="Horwitz B."/>
            <person name="Torres-Martinez S."/>
            <person name="Idnurm A."/>
            <person name="Herrera-Estrella A."/>
            <person name="Gabaldon T."/>
            <person name="Grigoriev I.V."/>
        </authorList>
    </citation>
    <scope>NUCLEOTIDE SEQUENCE [LARGE SCALE GENOMIC DNA]</scope>
    <source>
        <strain evidence="6">NRRL 1555(-)</strain>
    </source>
</reference>
<feature type="domain" description="BTB" evidence="4">
    <location>
        <begin position="140"/>
        <end position="207"/>
    </location>
</feature>
<feature type="region of interest" description="Disordered" evidence="3">
    <location>
        <begin position="110"/>
        <end position="140"/>
    </location>
</feature>
<dbReference type="InterPro" id="IPR000210">
    <property type="entry name" value="BTB/POZ_dom"/>
</dbReference>
<dbReference type="SMART" id="SM00225">
    <property type="entry name" value="BTB"/>
    <property type="match status" value="1"/>
</dbReference>
<evidence type="ECO:0000256" key="2">
    <source>
        <dbReference type="ARBA" id="ARBA00022737"/>
    </source>
</evidence>
<keyword evidence="6" id="KW-1185">Reference proteome</keyword>
<evidence type="ECO:0000313" key="6">
    <source>
        <dbReference type="Proteomes" id="UP000077315"/>
    </source>
</evidence>
<dbReference type="AlphaFoldDB" id="A0A162U460"/>
<name>A0A162U460_PHYB8</name>
<dbReference type="CDD" id="cd14733">
    <property type="entry name" value="BACK"/>
    <property type="match status" value="1"/>
</dbReference>
<dbReference type="OrthoDB" id="45365at2759"/>
<evidence type="ECO:0000256" key="1">
    <source>
        <dbReference type="ARBA" id="ARBA00022441"/>
    </source>
</evidence>
<dbReference type="VEuPathDB" id="FungiDB:PHYBLDRAFT_145692"/>
<dbReference type="Pfam" id="PF00651">
    <property type="entry name" value="BTB"/>
    <property type="match status" value="1"/>
</dbReference>
<organism evidence="5 6">
    <name type="scientific">Phycomyces blakesleeanus (strain ATCC 8743b / DSM 1359 / FGSC 10004 / NBRC 33097 / NRRL 1555)</name>
    <dbReference type="NCBI Taxonomy" id="763407"/>
    <lineage>
        <taxon>Eukaryota</taxon>
        <taxon>Fungi</taxon>
        <taxon>Fungi incertae sedis</taxon>
        <taxon>Mucoromycota</taxon>
        <taxon>Mucoromycotina</taxon>
        <taxon>Mucoromycetes</taxon>
        <taxon>Mucorales</taxon>
        <taxon>Phycomycetaceae</taxon>
        <taxon>Phycomyces</taxon>
    </lineage>
</organism>
<dbReference type="SUPFAM" id="SSF54695">
    <property type="entry name" value="POZ domain"/>
    <property type="match status" value="1"/>
</dbReference>
<protein>
    <recommendedName>
        <fullName evidence="4">BTB domain-containing protein</fullName>
    </recommendedName>
</protein>
<dbReference type="Proteomes" id="UP000077315">
    <property type="component" value="Unassembled WGS sequence"/>
</dbReference>
<dbReference type="InterPro" id="IPR011333">
    <property type="entry name" value="SKP1/BTB/POZ_sf"/>
</dbReference>
<dbReference type="Gene3D" id="3.30.710.10">
    <property type="entry name" value="Potassium Channel Kv1.1, Chain A"/>
    <property type="match status" value="1"/>
</dbReference>
<dbReference type="Gene3D" id="1.25.40.420">
    <property type="match status" value="1"/>
</dbReference>
<evidence type="ECO:0000313" key="5">
    <source>
        <dbReference type="EMBL" id="OAD73292.1"/>
    </source>
</evidence>
<dbReference type="EMBL" id="KV440981">
    <property type="protein sequence ID" value="OAD73292.1"/>
    <property type="molecule type" value="Genomic_DNA"/>
</dbReference>
<accession>A0A162U460</accession>
<feature type="region of interest" description="Disordered" evidence="3">
    <location>
        <begin position="364"/>
        <end position="388"/>
    </location>
</feature>
<evidence type="ECO:0000256" key="3">
    <source>
        <dbReference type="SAM" id="MobiDB-lite"/>
    </source>
</evidence>
<sequence>MGTYPTSDKAYFTERIKASISMINPEWLPIVNEGKHSSRFGYDKFTILQNVQNYYLTDDQLTISISVAIEQTTKNLLNGPRSYPQLLALTFHDQDIKNLQDVTIHVFKNEKDEPDEKKSNLNHGSTGSTNENENKKVEDTEGTISNEEATLHGHNFILAAASPWFRDIFLSGMKESTENEVKIHGVDPKIFKLIFDFSYGNDIYIKDSTHGISIIKVADRLQFKRIKVYAFSCLRAQIKNSNMFDIWQASDLYDCDETRKLCEKYMRSNYADIFVSPEWLATSDVYALKAIKIDGLKGIVDETVFYKAVLARREAATQKVIDLQKLKEEESGDEVTKALPGTPTPSNVNIYEKIQKEIKDIKGAKGAKDTKGESKDNDYTTDTQTETETEKLERLENIRWERYIKEELEAIQKHFEVMICHIRFPQMDIEFIADTVEKEDAVMQIPGIKDILFESYRHKAFLGKRELSKKYQSRSIESS</sequence>
<dbReference type="PROSITE" id="PS50097">
    <property type="entry name" value="BTB"/>
    <property type="match status" value="1"/>
</dbReference>
<dbReference type="InParanoid" id="A0A162U460"/>
<feature type="compositionally biased region" description="Polar residues" evidence="3">
    <location>
        <begin position="121"/>
        <end position="131"/>
    </location>
</feature>
<keyword evidence="1" id="KW-0880">Kelch repeat</keyword>
<feature type="compositionally biased region" description="Basic and acidic residues" evidence="3">
    <location>
        <begin position="364"/>
        <end position="378"/>
    </location>
</feature>